<dbReference type="GO" id="GO:0005524">
    <property type="term" value="F:ATP binding"/>
    <property type="evidence" value="ECO:0007669"/>
    <property type="project" value="UniProtKB-KW"/>
</dbReference>
<feature type="region of interest" description="Disordered" evidence="3">
    <location>
        <begin position="1121"/>
        <end position="1140"/>
    </location>
</feature>
<evidence type="ECO:0000256" key="3">
    <source>
        <dbReference type="SAM" id="MobiDB-lite"/>
    </source>
</evidence>
<dbReference type="Pfam" id="PF13604">
    <property type="entry name" value="AAA_30"/>
    <property type="match status" value="1"/>
</dbReference>
<sequence length="1140" mass="124245">MLSTSNLSVAQAETYYTHEDYYSAEEAAHPTQWVGKGAASSGLAGVVNQQEFSQMLSGQAPDGRSLTGKVIDPKKRRAATDFTFSAPKSVSIAALVQQDERVLVAHHQAVAKALSVLEERYAQTRISTEAGRTKVTTGNIAAAVFTHSTSREAEPQLHSHCVVMNATQLEDGRWFSLSNEAAIADQKLLGQIYQNELAVALKQQGYQIEPKAHGQFELAGYSPELLKAFSTRRQQILRLIEEWEVTGSENNRAMRETATLVSRKRKPKEVDEGLLQRGWNALIQLKGLEMPELPEGVAPLAKSSSSATSIIDAAIQHCGERESVFRRTALERFVFEHELGVQGFEAIQQGIAESPELIRVADDKLTTQTALNLELNTIRLMQQGRGQVGAIVPNGIQLDSLVSHSLNSEQQNAVEMAATTPDAVMAWQGVAGAGKTYALSVLKDLAQAQGYVIRGFAPSAEAAHVLGESLGIETITVAGLLVSQPLDKPPQPTVWIVDEAGLLSMKDAHALFRRAALKQARVLLIGDTRQLSAVEAGNPFKSLQAGGMTTAYLETHRRQQNGVLRSAVELVAQGQVSEGIELLAQAGCVKEGAQTQERIQQVVTDYLVLATEERKATLVLAGTNAERLALTQAMRSGLQNEGALGADGFVMQSLRRKDLTTAQSSYLKAYAPGDVLVPIQDYRKQGLIRGEQYRVIAVNSEAQQVVLETPSGSVLSINPSLCPRKTVYTTQSISVAVGDRLRWTRNNPNAGIRNGQGFVVMGLEADGTATIRDGAGQTSTIDLSGNQYVDYAWVSTTYSSQGKTAERVLALLGETTNREAFYVAISRAKQAVTLYTTSQADLVRLAQVSRAKENVSDYVPLTQQVMTYGQHEQREEWKPEPFSGFDPRAVGERIGQRVVEQLRTAAGRDLREYAAGTPPRRPRPDLGREFGDVAAALEPELGVLGRAIAAYRQRRDLLRCAGDLAGAVAAVDCGFEQLERAAPDRIGLAAAVDRLARAVGRPVERELGECRDSSDGRGKALTSTYGELDVGATTPEAGSLSSNSHYRQMWQQYSFGIEVANQVDLDRQVAQRALNAGCARKDVGLMLVAGSFMVRDIAQNEGKDKARRYVNWLVRKIYAEQQKQRPSPRQQHKHQWELGD</sequence>
<feature type="domain" description="TrwC relaxase" evidence="4">
    <location>
        <begin position="10"/>
        <end position="281"/>
    </location>
</feature>
<protein>
    <recommendedName>
        <fullName evidence="4">TrwC relaxase domain-containing protein</fullName>
    </recommendedName>
</protein>
<keyword evidence="1" id="KW-0547">Nucleotide-binding</keyword>
<evidence type="ECO:0000313" key="5">
    <source>
        <dbReference type="EMBL" id="OKH44202.1"/>
    </source>
</evidence>
<dbReference type="NCBIfam" id="TIGR02686">
    <property type="entry name" value="relax_trwC"/>
    <property type="match status" value="1"/>
</dbReference>
<dbReference type="InterPro" id="IPR050534">
    <property type="entry name" value="Coronavir_polyprotein_1ab"/>
</dbReference>
<dbReference type="Gene3D" id="2.30.30.940">
    <property type="match status" value="1"/>
</dbReference>
<dbReference type="InterPro" id="IPR027417">
    <property type="entry name" value="P-loop_NTPase"/>
</dbReference>
<dbReference type="RefSeq" id="WP_073610824.1">
    <property type="nucleotide sequence ID" value="NZ_MRCG01000025.1"/>
</dbReference>
<dbReference type="SUPFAM" id="SSF52540">
    <property type="entry name" value="P-loop containing nucleoside triphosphate hydrolases"/>
    <property type="match status" value="2"/>
</dbReference>
<evidence type="ECO:0000259" key="4">
    <source>
        <dbReference type="Pfam" id="PF08751"/>
    </source>
</evidence>
<dbReference type="CDD" id="cd17933">
    <property type="entry name" value="DEXSc_RecD-like"/>
    <property type="match status" value="1"/>
</dbReference>
<dbReference type="AlphaFoldDB" id="A0A1U7IZ64"/>
<organism evidence="5 6">
    <name type="scientific">Phormidium tenue NIES-30</name>
    <dbReference type="NCBI Taxonomy" id="549789"/>
    <lineage>
        <taxon>Bacteria</taxon>
        <taxon>Bacillati</taxon>
        <taxon>Cyanobacteriota</taxon>
        <taxon>Cyanophyceae</taxon>
        <taxon>Oscillatoriophycideae</taxon>
        <taxon>Oscillatoriales</taxon>
        <taxon>Oscillatoriaceae</taxon>
        <taxon>Phormidium</taxon>
    </lineage>
</organism>
<dbReference type="PANTHER" id="PTHR43788">
    <property type="entry name" value="DNA2/NAM7 HELICASE FAMILY MEMBER"/>
    <property type="match status" value="1"/>
</dbReference>
<dbReference type="InterPro" id="IPR014059">
    <property type="entry name" value="TraI/TrwC_relax"/>
</dbReference>
<name>A0A1U7IZ64_9CYAN</name>
<comment type="caution">
    <text evidence="5">The sequence shown here is derived from an EMBL/GenBank/DDBJ whole genome shotgun (WGS) entry which is preliminary data.</text>
</comment>
<accession>A0A1U7IZ64</accession>
<reference evidence="5 6" key="1">
    <citation type="submission" date="2016-11" db="EMBL/GenBank/DDBJ databases">
        <title>Draft Genome Sequences of Nine Cyanobacterial Strains from Diverse Habitats.</title>
        <authorList>
            <person name="Zhu T."/>
            <person name="Hou S."/>
            <person name="Lu X."/>
            <person name="Hess W.R."/>
        </authorList>
    </citation>
    <scope>NUCLEOTIDE SEQUENCE [LARGE SCALE GENOMIC DNA]</scope>
    <source>
        <strain evidence="5 6">NIES-30</strain>
    </source>
</reference>
<evidence type="ECO:0000256" key="1">
    <source>
        <dbReference type="ARBA" id="ARBA00022741"/>
    </source>
</evidence>
<dbReference type="OrthoDB" id="1634048at2"/>
<dbReference type="InterPro" id="IPR014862">
    <property type="entry name" value="TrwC"/>
</dbReference>
<proteinExistence type="predicted"/>
<dbReference type="PANTHER" id="PTHR43788:SF6">
    <property type="entry name" value="DNA HELICASE B"/>
    <property type="match status" value="1"/>
</dbReference>
<dbReference type="STRING" id="549789.NIES30_23165"/>
<dbReference type="GO" id="GO:0009338">
    <property type="term" value="C:exodeoxyribonuclease V complex"/>
    <property type="evidence" value="ECO:0007669"/>
    <property type="project" value="TreeGrafter"/>
</dbReference>
<dbReference type="CDD" id="cd18809">
    <property type="entry name" value="SF1_C_RecD"/>
    <property type="match status" value="1"/>
</dbReference>
<dbReference type="Proteomes" id="UP000185557">
    <property type="component" value="Unassembled WGS sequence"/>
</dbReference>
<keyword evidence="6" id="KW-1185">Reference proteome</keyword>
<dbReference type="SUPFAM" id="SSF55464">
    <property type="entry name" value="Origin of replication-binding domain, RBD-like"/>
    <property type="match status" value="1"/>
</dbReference>
<dbReference type="NCBIfam" id="NF041492">
    <property type="entry name" value="MobF"/>
    <property type="match status" value="1"/>
</dbReference>
<keyword evidence="2" id="KW-0067">ATP-binding</keyword>
<evidence type="ECO:0000313" key="6">
    <source>
        <dbReference type="Proteomes" id="UP000185557"/>
    </source>
</evidence>
<dbReference type="GO" id="GO:0006310">
    <property type="term" value="P:DNA recombination"/>
    <property type="evidence" value="ECO:0007669"/>
    <property type="project" value="TreeGrafter"/>
</dbReference>
<dbReference type="GO" id="GO:0017116">
    <property type="term" value="F:single-stranded DNA helicase activity"/>
    <property type="evidence" value="ECO:0007669"/>
    <property type="project" value="TreeGrafter"/>
</dbReference>
<dbReference type="EMBL" id="MRCG01000025">
    <property type="protein sequence ID" value="OKH44202.1"/>
    <property type="molecule type" value="Genomic_DNA"/>
</dbReference>
<dbReference type="Pfam" id="PF08751">
    <property type="entry name" value="TrwC"/>
    <property type="match status" value="1"/>
</dbReference>
<evidence type="ECO:0000256" key="2">
    <source>
        <dbReference type="ARBA" id="ARBA00022840"/>
    </source>
</evidence>
<gene>
    <name evidence="5" type="ORF">NIES30_23165</name>
</gene>
<dbReference type="Gene3D" id="3.40.50.300">
    <property type="entry name" value="P-loop containing nucleotide triphosphate hydrolases"/>
    <property type="match status" value="2"/>
</dbReference>